<dbReference type="InterPro" id="IPR008271">
    <property type="entry name" value="Ser/Thr_kinase_AS"/>
</dbReference>
<proteinExistence type="predicted"/>
<dbReference type="InterPro" id="IPR011009">
    <property type="entry name" value="Kinase-like_dom_sf"/>
</dbReference>
<dbReference type="AlphaFoldDB" id="A0A7S0G7T2"/>
<sequence length="228" mass="25799">MELMRGGELFDQIADRGRFSEKDASMVMRSIVQAISFLHLHHIIHRDLKPENVLCKDSSWPLVVKLSDFGLASATEDKINDGELIGTPGYVAPEVVMRKPYDFAVDMWAAGVILYIMLSGKMPFFGKTDRECLRKIATGRYAFPPKQWSTVSEDAQSLIRSLLQVDPAKRLTAVAALNHRWLCEPHTCCSEPLTNDLRELHSTKRKFRKAVNAVITLKKLSQLSQEEL</sequence>
<feature type="domain" description="Protein kinase" evidence="1">
    <location>
        <begin position="1"/>
        <end position="182"/>
    </location>
</feature>
<evidence type="ECO:0000313" key="2">
    <source>
        <dbReference type="EMBL" id="CAD8400580.1"/>
    </source>
</evidence>
<dbReference type="PANTHER" id="PTHR24347">
    <property type="entry name" value="SERINE/THREONINE-PROTEIN KINASE"/>
    <property type="match status" value="1"/>
</dbReference>
<evidence type="ECO:0000259" key="1">
    <source>
        <dbReference type="PROSITE" id="PS50011"/>
    </source>
</evidence>
<dbReference type="Gene3D" id="1.10.510.10">
    <property type="entry name" value="Transferase(Phosphotransferase) domain 1"/>
    <property type="match status" value="1"/>
</dbReference>
<dbReference type="PROSITE" id="PS00108">
    <property type="entry name" value="PROTEIN_KINASE_ST"/>
    <property type="match status" value="1"/>
</dbReference>
<dbReference type="SUPFAM" id="SSF56112">
    <property type="entry name" value="Protein kinase-like (PK-like)"/>
    <property type="match status" value="1"/>
</dbReference>
<dbReference type="GO" id="GO:0005524">
    <property type="term" value="F:ATP binding"/>
    <property type="evidence" value="ECO:0007669"/>
    <property type="project" value="InterPro"/>
</dbReference>
<name>A0A7S0G7T2_9RHOD</name>
<protein>
    <recommendedName>
        <fullName evidence="1">Protein kinase domain-containing protein</fullName>
    </recommendedName>
</protein>
<organism evidence="2">
    <name type="scientific">Rhodosorus marinus</name>
    <dbReference type="NCBI Taxonomy" id="101924"/>
    <lineage>
        <taxon>Eukaryota</taxon>
        <taxon>Rhodophyta</taxon>
        <taxon>Stylonematophyceae</taxon>
        <taxon>Stylonematales</taxon>
        <taxon>Stylonemataceae</taxon>
        <taxon>Rhodosorus</taxon>
    </lineage>
</organism>
<dbReference type="CDD" id="cd05117">
    <property type="entry name" value="STKc_CAMK"/>
    <property type="match status" value="1"/>
</dbReference>
<accession>A0A7S0G7T2</accession>
<dbReference type="EMBL" id="HBEK01019439">
    <property type="protein sequence ID" value="CAD8400580.1"/>
    <property type="molecule type" value="Transcribed_RNA"/>
</dbReference>
<dbReference type="Pfam" id="PF00069">
    <property type="entry name" value="Pkinase"/>
    <property type="match status" value="1"/>
</dbReference>
<dbReference type="InterPro" id="IPR000719">
    <property type="entry name" value="Prot_kinase_dom"/>
</dbReference>
<reference evidence="2" key="1">
    <citation type="submission" date="2021-01" db="EMBL/GenBank/DDBJ databases">
        <authorList>
            <person name="Corre E."/>
            <person name="Pelletier E."/>
            <person name="Niang G."/>
            <person name="Scheremetjew M."/>
            <person name="Finn R."/>
            <person name="Kale V."/>
            <person name="Holt S."/>
            <person name="Cochrane G."/>
            <person name="Meng A."/>
            <person name="Brown T."/>
            <person name="Cohen L."/>
        </authorList>
    </citation>
    <scope>NUCLEOTIDE SEQUENCE</scope>
    <source>
        <strain evidence="2">UTEX LB 2760</strain>
    </source>
</reference>
<gene>
    <name evidence="2" type="ORF">RMAR0315_LOCUS10576</name>
</gene>
<dbReference type="PROSITE" id="PS50011">
    <property type="entry name" value="PROTEIN_KINASE_DOM"/>
    <property type="match status" value="1"/>
</dbReference>
<dbReference type="GO" id="GO:0004672">
    <property type="term" value="F:protein kinase activity"/>
    <property type="evidence" value="ECO:0007669"/>
    <property type="project" value="InterPro"/>
</dbReference>
<dbReference type="SMART" id="SM00220">
    <property type="entry name" value="S_TKc"/>
    <property type="match status" value="1"/>
</dbReference>